<evidence type="ECO:0000256" key="1">
    <source>
        <dbReference type="SAM" id="Phobius"/>
    </source>
</evidence>
<keyword evidence="1" id="KW-0472">Membrane</keyword>
<sequence>MAAEAGVAVEERARCFVRKRAKLASQPRSPDTSSDSPRVVHVSKDRFDTATTLPPRRQYLTRSKAAATPAFGRSRMWIFWPCMWLLRLASSSLIEISLAWALWESDPPGYVALWVACPYWMLFLDCGCASLALGYLSPHGGWFGLLVFMLFCWFSCCCVGFSTGLMLLVAFAAGLSTQCSGS</sequence>
<dbReference type="InParanoid" id="A0A2K2C7Z6"/>
<name>A0A2K2C7Z6_POPTR</name>
<reference evidence="2 3" key="1">
    <citation type="journal article" date="2006" name="Science">
        <title>The genome of black cottonwood, Populus trichocarpa (Torr. &amp; Gray).</title>
        <authorList>
            <person name="Tuskan G.A."/>
            <person name="Difazio S."/>
            <person name="Jansson S."/>
            <person name="Bohlmann J."/>
            <person name="Grigoriev I."/>
            <person name="Hellsten U."/>
            <person name="Putnam N."/>
            <person name="Ralph S."/>
            <person name="Rombauts S."/>
            <person name="Salamov A."/>
            <person name="Schein J."/>
            <person name="Sterck L."/>
            <person name="Aerts A."/>
            <person name="Bhalerao R.R."/>
            <person name="Bhalerao R.P."/>
            <person name="Blaudez D."/>
            <person name="Boerjan W."/>
            <person name="Brun A."/>
            <person name="Brunner A."/>
            <person name="Busov V."/>
            <person name="Campbell M."/>
            <person name="Carlson J."/>
            <person name="Chalot M."/>
            <person name="Chapman J."/>
            <person name="Chen G.L."/>
            <person name="Cooper D."/>
            <person name="Coutinho P.M."/>
            <person name="Couturier J."/>
            <person name="Covert S."/>
            <person name="Cronk Q."/>
            <person name="Cunningham R."/>
            <person name="Davis J."/>
            <person name="Degroeve S."/>
            <person name="Dejardin A."/>
            <person name="Depamphilis C."/>
            <person name="Detter J."/>
            <person name="Dirks B."/>
            <person name="Dubchak I."/>
            <person name="Duplessis S."/>
            <person name="Ehlting J."/>
            <person name="Ellis B."/>
            <person name="Gendler K."/>
            <person name="Goodstein D."/>
            <person name="Gribskov M."/>
            <person name="Grimwood J."/>
            <person name="Groover A."/>
            <person name="Gunter L."/>
            <person name="Hamberger B."/>
            <person name="Heinze B."/>
            <person name="Helariutta Y."/>
            <person name="Henrissat B."/>
            <person name="Holligan D."/>
            <person name="Holt R."/>
            <person name="Huang W."/>
            <person name="Islam-Faridi N."/>
            <person name="Jones S."/>
            <person name="Jones-Rhoades M."/>
            <person name="Jorgensen R."/>
            <person name="Joshi C."/>
            <person name="Kangasjarvi J."/>
            <person name="Karlsson J."/>
            <person name="Kelleher C."/>
            <person name="Kirkpatrick R."/>
            <person name="Kirst M."/>
            <person name="Kohler A."/>
            <person name="Kalluri U."/>
            <person name="Larimer F."/>
            <person name="Leebens-Mack J."/>
            <person name="Leple J.C."/>
            <person name="Locascio P."/>
            <person name="Lou Y."/>
            <person name="Lucas S."/>
            <person name="Martin F."/>
            <person name="Montanini B."/>
            <person name="Napoli C."/>
            <person name="Nelson D.R."/>
            <person name="Nelson C."/>
            <person name="Nieminen K."/>
            <person name="Nilsson O."/>
            <person name="Pereda V."/>
            <person name="Peter G."/>
            <person name="Philippe R."/>
            <person name="Pilate G."/>
            <person name="Poliakov A."/>
            <person name="Razumovskaya J."/>
            <person name="Richardson P."/>
            <person name="Rinaldi C."/>
            <person name="Ritland K."/>
            <person name="Rouze P."/>
            <person name="Ryaboy D."/>
            <person name="Schmutz J."/>
            <person name="Schrader J."/>
            <person name="Segerman B."/>
            <person name="Shin H."/>
            <person name="Siddiqui A."/>
            <person name="Sterky F."/>
            <person name="Terry A."/>
            <person name="Tsai C.J."/>
            <person name="Uberbacher E."/>
            <person name="Unneberg P."/>
            <person name="Vahala J."/>
            <person name="Wall K."/>
            <person name="Wessler S."/>
            <person name="Yang G."/>
            <person name="Yin T."/>
            <person name="Douglas C."/>
            <person name="Marra M."/>
            <person name="Sandberg G."/>
            <person name="Van de Peer Y."/>
            <person name="Rokhsar D."/>
        </authorList>
    </citation>
    <scope>NUCLEOTIDE SEQUENCE [LARGE SCALE GENOMIC DNA]</scope>
    <source>
        <strain evidence="3">cv. Nisqually</strain>
    </source>
</reference>
<accession>A0A2K2C7Z6</accession>
<feature type="transmembrane region" description="Helical" evidence="1">
    <location>
        <begin position="109"/>
        <end position="136"/>
    </location>
</feature>
<dbReference type="EMBL" id="CM009290">
    <property type="protein sequence ID" value="PNT58143.1"/>
    <property type="molecule type" value="Genomic_DNA"/>
</dbReference>
<keyword evidence="1" id="KW-1133">Transmembrane helix</keyword>
<keyword evidence="1" id="KW-0812">Transmembrane</keyword>
<dbReference type="Proteomes" id="UP000006729">
    <property type="component" value="Chromosome 1"/>
</dbReference>
<protein>
    <submittedName>
        <fullName evidence="2">Uncharacterized protein</fullName>
    </submittedName>
</protein>
<proteinExistence type="predicted"/>
<feature type="transmembrane region" description="Helical" evidence="1">
    <location>
        <begin position="84"/>
        <end position="103"/>
    </location>
</feature>
<gene>
    <name evidence="2" type="ORF">POPTR_001G341200</name>
</gene>
<dbReference type="AlphaFoldDB" id="A0A2K2C7Z6"/>
<evidence type="ECO:0000313" key="3">
    <source>
        <dbReference type="Proteomes" id="UP000006729"/>
    </source>
</evidence>
<organism evidence="2 3">
    <name type="scientific">Populus trichocarpa</name>
    <name type="common">Western balsam poplar</name>
    <name type="synonym">Populus balsamifera subsp. trichocarpa</name>
    <dbReference type="NCBI Taxonomy" id="3694"/>
    <lineage>
        <taxon>Eukaryota</taxon>
        <taxon>Viridiplantae</taxon>
        <taxon>Streptophyta</taxon>
        <taxon>Embryophyta</taxon>
        <taxon>Tracheophyta</taxon>
        <taxon>Spermatophyta</taxon>
        <taxon>Magnoliopsida</taxon>
        <taxon>eudicotyledons</taxon>
        <taxon>Gunneridae</taxon>
        <taxon>Pentapetalae</taxon>
        <taxon>rosids</taxon>
        <taxon>fabids</taxon>
        <taxon>Malpighiales</taxon>
        <taxon>Salicaceae</taxon>
        <taxon>Saliceae</taxon>
        <taxon>Populus</taxon>
    </lineage>
</organism>
<keyword evidence="3" id="KW-1185">Reference proteome</keyword>
<evidence type="ECO:0000313" key="2">
    <source>
        <dbReference type="EMBL" id="PNT58143.1"/>
    </source>
</evidence>
<feature type="transmembrane region" description="Helical" evidence="1">
    <location>
        <begin position="143"/>
        <end position="173"/>
    </location>
</feature>